<sequence>MKRILPFLSLLIIVSCAPEDDFTAPAVTITPVETNIDLQAVVGMFMQDQERVLSFDKDLVLEAYVVSSDEAGNFYKEMVVQDKPEQPRAGLNIKLNMTSYYQFYNFGRKVYIHLNGLSVGQVNGIATLGVADGNQIVNIPESQVTLHISRSAEVAQITPKLIKASEFGDVLENLYVQIENVQFNKLLVIPQNPATYAAEENDEFDGERLVESCAGDFPFIISTSTYADFAALKLPTGSGSVQGILTRDFYDEIYTIYMNLPGDISFSNNTRCDPETYNCGLATSGGSKILFEDDFSLQKNNKPVDGKGWKNIIQEGSRPWEAFTATGANASLGRSARMRPAGSGDARSLSWLITPKINFDTNSAEVLRFKTSTSMANGSFMEVLISIDWDGSEENLLKAEWKILSAANIAANNDFFGDWISSGLVDLSCVTGKGFIAFRYTGSDHSYYNGIYELDDVLITAD</sequence>
<feature type="domain" description="DUF5689" evidence="1">
    <location>
        <begin position="34"/>
        <end position="264"/>
    </location>
</feature>
<dbReference type="PROSITE" id="PS51257">
    <property type="entry name" value="PROKAR_LIPOPROTEIN"/>
    <property type="match status" value="1"/>
</dbReference>
<evidence type="ECO:0000259" key="1">
    <source>
        <dbReference type="Pfam" id="PF18942"/>
    </source>
</evidence>
<dbReference type="Pfam" id="PF18942">
    <property type="entry name" value="DUF5689"/>
    <property type="match status" value="1"/>
</dbReference>
<dbReference type="NCBIfam" id="NF038128">
    <property type="entry name" value="choice_anch_J"/>
    <property type="match status" value="1"/>
</dbReference>
<dbReference type="AlphaFoldDB" id="A0A9X3HZF8"/>
<dbReference type="RefSeq" id="WP_266068067.1">
    <property type="nucleotide sequence ID" value="NZ_JAPJDA010000002.1"/>
</dbReference>
<evidence type="ECO:0000313" key="2">
    <source>
        <dbReference type="EMBL" id="MCX2836885.1"/>
    </source>
</evidence>
<gene>
    <name evidence="2" type="ORF">OQ279_01870</name>
</gene>
<name>A0A9X3HZF8_9FLAO</name>
<accession>A0A9X3HZF8</accession>
<dbReference type="EMBL" id="JAPJDA010000002">
    <property type="protein sequence ID" value="MCX2836885.1"/>
    <property type="molecule type" value="Genomic_DNA"/>
</dbReference>
<reference evidence="2" key="1">
    <citation type="submission" date="2022-11" db="EMBL/GenBank/DDBJ databases">
        <title>Salinimicrobium profundisediminis sp. nov., isolated from deep-sea sediment of the Mariana Trench.</title>
        <authorList>
            <person name="Fu H."/>
        </authorList>
    </citation>
    <scope>NUCLEOTIDE SEQUENCE</scope>
    <source>
        <strain evidence="2">MT39</strain>
    </source>
</reference>
<keyword evidence="3" id="KW-1185">Reference proteome</keyword>
<organism evidence="2 3">
    <name type="scientific">Salinimicrobium profundisediminis</name>
    <dbReference type="NCBI Taxonomy" id="2994553"/>
    <lineage>
        <taxon>Bacteria</taxon>
        <taxon>Pseudomonadati</taxon>
        <taxon>Bacteroidota</taxon>
        <taxon>Flavobacteriia</taxon>
        <taxon>Flavobacteriales</taxon>
        <taxon>Flavobacteriaceae</taxon>
        <taxon>Salinimicrobium</taxon>
    </lineage>
</organism>
<dbReference type="Proteomes" id="UP001148482">
    <property type="component" value="Unassembled WGS sequence"/>
</dbReference>
<evidence type="ECO:0000313" key="3">
    <source>
        <dbReference type="Proteomes" id="UP001148482"/>
    </source>
</evidence>
<dbReference type="Gene3D" id="2.60.120.200">
    <property type="match status" value="1"/>
</dbReference>
<protein>
    <submittedName>
        <fullName evidence="2">DUF5689 domain-containing protein</fullName>
    </submittedName>
</protein>
<comment type="caution">
    <text evidence="2">The sequence shown here is derived from an EMBL/GenBank/DDBJ whole genome shotgun (WGS) entry which is preliminary data.</text>
</comment>
<proteinExistence type="predicted"/>
<dbReference type="InterPro" id="IPR043744">
    <property type="entry name" value="DUF5689"/>
</dbReference>